<proteinExistence type="predicted"/>
<dbReference type="AlphaFoldDB" id="A0A9P5JX71"/>
<keyword evidence="3" id="KW-1185">Reference proteome</keyword>
<reference evidence="2" key="1">
    <citation type="submission" date="2019-10" db="EMBL/GenBank/DDBJ databases">
        <authorList>
            <consortium name="DOE Joint Genome Institute"/>
            <person name="Kuo A."/>
            <person name="Miyauchi S."/>
            <person name="Kiss E."/>
            <person name="Drula E."/>
            <person name="Kohler A."/>
            <person name="Sanchez-Garcia M."/>
            <person name="Andreopoulos B."/>
            <person name="Barry K.W."/>
            <person name="Bonito G."/>
            <person name="Buee M."/>
            <person name="Carver A."/>
            <person name="Chen C."/>
            <person name="Cichocki N."/>
            <person name="Clum A."/>
            <person name="Culley D."/>
            <person name="Crous P.W."/>
            <person name="Fauchery L."/>
            <person name="Girlanda M."/>
            <person name="Hayes R."/>
            <person name="Keri Z."/>
            <person name="LaButti K."/>
            <person name="Lipzen A."/>
            <person name="Lombard V."/>
            <person name="Magnuson J."/>
            <person name="Maillard F."/>
            <person name="Morin E."/>
            <person name="Murat C."/>
            <person name="Nolan M."/>
            <person name="Ohm R."/>
            <person name="Pangilinan J."/>
            <person name="Pereira M."/>
            <person name="Perotto S."/>
            <person name="Peter M."/>
            <person name="Riley R."/>
            <person name="Sitrit Y."/>
            <person name="Stielow B."/>
            <person name="Szollosi G."/>
            <person name="Zifcakova L."/>
            <person name="Stursova M."/>
            <person name="Spatafora J.W."/>
            <person name="Tedersoo L."/>
            <person name="Vaario L.-M."/>
            <person name="Yamada A."/>
            <person name="Yan M."/>
            <person name="Wang P."/>
            <person name="Xu J."/>
            <person name="Bruns T."/>
            <person name="Baldrian P."/>
            <person name="Vilgalys R."/>
            <person name="Henrissat B."/>
            <person name="Grigoriev I.V."/>
            <person name="Hibbett D."/>
            <person name="Nagy L.G."/>
            <person name="Martin F.M."/>
        </authorList>
    </citation>
    <scope>NUCLEOTIDE SEQUENCE</scope>
    <source>
        <strain evidence="2">Prilba</strain>
    </source>
</reference>
<dbReference type="Proteomes" id="UP000759537">
    <property type="component" value="Unassembled WGS sequence"/>
</dbReference>
<gene>
    <name evidence="2" type="ORF">DFH94DRAFT_685153</name>
</gene>
<dbReference type="InterPro" id="IPR041078">
    <property type="entry name" value="Plavaka"/>
</dbReference>
<dbReference type="EMBL" id="WHVB01000026">
    <property type="protein sequence ID" value="KAF8470264.1"/>
    <property type="molecule type" value="Genomic_DNA"/>
</dbReference>
<feature type="region of interest" description="Disordered" evidence="1">
    <location>
        <begin position="26"/>
        <end position="54"/>
    </location>
</feature>
<accession>A0A9P5JX71</accession>
<dbReference type="OrthoDB" id="3199698at2759"/>
<evidence type="ECO:0000256" key="1">
    <source>
        <dbReference type="SAM" id="MobiDB-lite"/>
    </source>
</evidence>
<evidence type="ECO:0000313" key="2">
    <source>
        <dbReference type="EMBL" id="KAF8470264.1"/>
    </source>
</evidence>
<comment type="caution">
    <text evidence="2">The sequence shown here is derived from an EMBL/GenBank/DDBJ whole genome shotgun (WGS) entry which is preliminary data.</text>
</comment>
<name>A0A9P5JX71_9AGAM</name>
<organism evidence="2 3">
    <name type="scientific">Russula ochroleuca</name>
    <dbReference type="NCBI Taxonomy" id="152965"/>
    <lineage>
        <taxon>Eukaryota</taxon>
        <taxon>Fungi</taxon>
        <taxon>Dikarya</taxon>
        <taxon>Basidiomycota</taxon>
        <taxon>Agaricomycotina</taxon>
        <taxon>Agaricomycetes</taxon>
        <taxon>Russulales</taxon>
        <taxon>Russulaceae</taxon>
        <taxon>Russula</taxon>
    </lineage>
</organism>
<feature type="compositionally biased region" description="Pro residues" evidence="1">
    <location>
        <begin position="40"/>
        <end position="54"/>
    </location>
</feature>
<reference evidence="2" key="2">
    <citation type="journal article" date="2020" name="Nat. Commun.">
        <title>Large-scale genome sequencing of mycorrhizal fungi provides insights into the early evolution of symbiotic traits.</title>
        <authorList>
            <person name="Miyauchi S."/>
            <person name="Kiss E."/>
            <person name="Kuo A."/>
            <person name="Drula E."/>
            <person name="Kohler A."/>
            <person name="Sanchez-Garcia M."/>
            <person name="Morin E."/>
            <person name="Andreopoulos B."/>
            <person name="Barry K.W."/>
            <person name="Bonito G."/>
            <person name="Buee M."/>
            <person name="Carver A."/>
            <person name="Chen C."/>
            <person name="Cichocki N."/>
            <person name="Clum A."/>
            <person name="Culley D."/>
            <person name="Crous P.W."/>
            <person name="Fauchery L."/>
            <person name="Girlanda M."/>
            <person name="Hayes R.D."/>
            <person name="Keri Z."/>
            <person name="LaButti K."/>
            <person name="Lipzen A."/>
            <person name="Lombard V."/>
            <person name="Magnuson J."/>
            <person name="Maillard F."/>
            <person name="Murat C."/>
            <person name="Nolan M."/>
            <person name="Ohm R.A."/>
            <person name="Pangilinan J."/>
            <person name="Pereira M.F."/>
            <person name="Perotto S."/>
            <person name="Peter M."/>
            <person name="Pfister S."/>
            <person name="Riley R."/>
            <person name="Sitrit Y."/>
            <person name="Stielow J.B."/>
            <person name="Szollosi G."/>
            <person name="Zifcakova L."/>
            <person name="Stursova M."/>
            <person name="Spatafora J.W."/>
            <person name="Tedersoo L."/>
            <person name="Vaario L.M."/>
            <person name="Yamada A."/>
            <person name="Yan M."/>
            <person name="Wang P."/>
            <person name="Xu J."/>
            <person name="Bruns T."/>
            <person name="Baldrian P."/>
            <person name="Vilgalys R."/>
            <person name="Dunand C."/>
            <person name="Henrissat B."/>
            <person name="Grigoriev I.V."/>
            <person name="Hibbett D."/>
            <person name="Nagy L.G."/>
            <person name="Martin F.M."/>
        </authorList>
    </citation>
    <scope>NUCLEOTIDE SEQUENCE</scope>
    <source>
        <strain evidence="2">Prilba</strain>
    </source>
</reference>
<evidence type="ECO:0000313" key="3">
    <source>
        <dbReference type="Proteomes" id="UP000759537"/>
    </source>
</evidence>
<protein>
    <submittedName>
        <fullName evidence="2">Uncharacterized protein</fullName>
    </submittedName>
</protein>
<sequence length="549" mass="62649">MHPSISPPKEVTQYKQIRHQYLTARPCTRDGSFLKEPIPEPEPVQPPDATPENPWSPFPDRLAFDWARYHYVCLQSSEDEIDKGLDIWHATVIKHRFKYKDKETDDVPWRNAQDFYKTIDSIKAGNVGWKTFKFRYTGLKPQMPPRWMEETYELNARDVLVTLEQQLGTTEFDGQFETMPYEEYDHAGHHVLSNLMSGYWANREANKIATDISTHGMMLVPLVAGSDKTTVSIATGQQEYHPVYTSPGNVSNTARCGHGNAVMPIAFLPIPKTSVPTLLITRNKSGLPELSLSGVRSVMHFPPTLMAQEPFTHDFLRADIYELLAPDLLHQLIKGVFKDHLVSWIMDYLHVAHGETAAFGIIEDIDHRILAVPPFPGLQRFPDGRDYNQWKGDDSKALMKVFLAAIAGYIPSAMVQSIATFMDACYIVCHNVITAPALEHFRESVERFHKLWNIFIKAGVRDSISLPRQHALKHFYKFIHLFGSPNGLCSSITELKHIKSVKEPWHRSNRYQALIQMLQVIVQMEKLTALCRIFLDNGMLTSGNFLFAM</sequence>
<dbReference type="Pfam" id="PF18759">
    <property type="entry name" value="Plavaka"/>
    <property type="match status" value="2"/>
</dbReference>